<keyword evidence="3" id="KW-0804">Transcription</keyword>
<comment type="subcellular location">
    <subcellularLocation>
        <location evidence="1">Nucleus</location>
    </subcellularLocation>
</comment>
<dbReference type="GO" id="GO:1990269">
    <property type="term" value="F:RNA polymerase II C-terminal domain phosphoserine binding"/>
    <property type="evidence" value="ECO:0007669"/>
    <property type="project" value="TreeGrafter"/>
</dbReference>
<dbReference type="GO" id="GO:0003677">
    <property type="term" value="F:DNA binding"/>
    <property type="evidence" value="ECO:0007669"/>
    <property type="project" value="InterPro"/>
</dbReference>
<organism evidence="7 8">
    <name type="scientific">Piedraia hortae CBS 480.64</name>
    <dbReference type="NCBI Taxonomy" id="1314780"/>
    <lineage>
        <taxon>Eukaryota</taxon>
        <taxon>Fungi</taxon>
        <taxon>Dikarya</taxon>
        <taxon>Ascomycota</taxon>
        <taxon>Pezizomycotina</taxon>
        <taxon>Dothideomycetes</taxon>
        <taxon>Dothideomycetidae</taxon>
        <taxon>Capnodiales</taxon>
        <taxon>Piedraiaceae</taxon>
        <taxon>Piedraia</taxon>
    </lineage>
</organism>
<dbReference type="Pfam" id="PF03126">
    <property type="entry name" value="Plus-3"/>
    <property type="match status" value="1"/>
</dbReference>
<protein>
    <recommendedName>
        <fullName evidence="6">Plus3 domain-containing protein</fullName>
    </recommendedName>
</protein>
<dbReference type="Proteomes" id="UP000799421">
    <property type="component" value="Unassembled WGS sequence"/>
</dbReference>
<feature type="compositionally biased region" description="Polar residues" evidence="5">
    <location>
        <begin position="214"/>
        <end position="223"/>
    </location>
</feature>
<evidence type="ECO:0000256" key="3">
    <source>
        <dbReference type="ARBA" id="ARBA00023163"/>
    </source>
</evidence>
<dbReference type="InterPro" id="IPR004343">
    <property type="entry name" value="Plus-3_dom"/>
</dbReference>
<keyword evidence="4" id="KW-0539">Nucleus</keyword>
<dbReference type="PANTHER" id="PTHR13115:SF8">
    <property type="entry name" value="RNA POLYMERASE-ASSOCIATED PROTEIN RTF1 HOMOLOG"/>
    <property type="match status" value="1"/>
</dbReference>
<feature type="compositionally biased region" description="Basic and acidic residues" evidence="5">
    <location>
        <begin position="199"/>
        <end position="212"/>
    </location>
</feature>
<feature type="domain" description="Plus3" evidence="6">
    <location>
        <begin position="240"/>
        <end position="378"/>
    </location>
</feature>
<reference evidence="7" key="1">
    <citation type="journal article" date="2020" name="Stud. Mycol.">
        <title>101 Dothideomycetes genomes: a test case for predicting lifestyles and emergence of pathogens.</title>
        <authorList>
            <person name="Haridas S."/>
            <person name="Albert R."/>
            <person name="Binder M."/>
            <person name="Bloem J."/>
            <person name="Labutti K."/>
            <person name="Salamov A."/>
            <person name="Andreopoulos B."/>
            <person name="Baker S."/>
            <person name="Barry K."/>
            <person name="Bills G."/>
            <person name="Bluhm B."/>
            <person name="Cannon C."/>
            <person name="Castanera R."/>
            <person name="Culley D."/>
            <person name="Daum C."/>
            <person name="Ezra D."/>
            <person name="Gonzalez J."/>
            <person name="Henrissat B."/>
            <person name="Kuo A."/>
            <person name="Liang C."/>
            <person name="Lipzen A."/>
            <person name="Lutzoni F."/>
            <person name="Magnuson J."/>
            <person name="Mondo S."/>
            <person name="Nolan M."/>
            <person name="Ohm R."/>
            <person name="Pangilinan J."/>
            <person name="Park H.-J."/>
            <person name="Ramirez L."/>
            <person name="Alfaro M."/>
            <person name="Sun H."/>
            <person name="Tritt A."/>
            <person name="Yoshinaga Y."/>
            <person name="Zwiers L.-H."/>
            <person name="Turgeon B."/>
            <person name="Goodwin S."/>
            <person name="Spatafora J."/>
            <person name="Crous P."/>
            <person name="Grigoriev I."/>
        </authorList>
    </citation>
    <scope>NUCLEOTIDE SEQUENCE</scope>
    <source>
        <strain evidence="7">CBS 480.64</strain>
    </source>
</reference>
<feature type="compositionally biased region" description="Basic and acidic residues" evidence="5">
    <location>
        <begin position="174"/>
        <end position="190"/>
    </location>
</feature>
<evidence type="ECO:0000256" key="5">
    <source>
        <dbReference type="SAM" id="MobiDB-lite"/>
    </source>
</evidence>
<evidence type="ECO:0000313" key="7">
    <source>
        <dbReference type="EMBL" id="KAF2859181.1"/>
    </source>
</evidence>
<feature type="region of interest" description="Disordered" evidence="5">
    <location>
        <begin position="487"/>
        <end position="539"/>
    </location>
</feature>
<feature type="region of interest" description="Disordered" evidence="5">
    <location>
        <begin position="162"/>
        <end position="239"/>
    </location>
</feature>
<feature type="compositionally biased region" description="Basic residues" evidence="5">
    <location>
        <begin position="61"/>
        <end position="70"/>
    </location>
</feature>
<feature type="region of interest" description="Disordered" evidence="5">
    <location>
        <begin position="1"/>
        <end position="119"/>
    </location>
</feature>
<dbReference type="Gene3D" id="3.90.70.200">
    <property type="entry name" value="Plus-3 domain"/>
    <property type="match status" value="1"/>
</dbReference>
<dbReference type="SMART" id="SM00719">
    <property type="entry name" value="Plus3"/>
    <property type="match status" value="1"/>
</dbReference>
<name>A0A6A7BVB3_9PEZI</name>
<evidence type="ECO:0000259" key="6">
    <source>
        <dbReference type="PROSITE" id="PS51360"/>
    </source>
</evidence>
<dbReference type="PANTHER" id="PTHR13115">
    <property type="entry name" value="RNA POLYMERASE-ASSOCIATED PROTEIN RTF1 HOMOLOG"/>
    <property type="match status" value="1"/>
</dbReference>
<evidence type="ECO:0000313" key="8">
    <source>
        <dbReference type="Proteomes" id="UP000799421"/>
    </source>
</evidence>
<dbReference type="PROSITE" id="PS51360">
    <property type="entry name" value="PLUS3"/>
    <property type="match status" value="1"/>
</dbReference>
<keyword evidence="2" id="KW-0805">Transcription regulation</keyword>
<dbReference type="OrthoDB" id="166375at2759"/>
<dbReference type="SUPFAM" id="SSF159042">
    <property type="entry name" value="Plus3-like"/>
    <property type="match status" value="1"/>
</dbReference>
<feature type="compositionally biased region" description="Basic and acidic residues" evidence="5">
    <location>
        <begin position="500"/>
        <end position="509"/>
    </location>
</feature>
<keyword evidence="8" id="KW-1185">Reference proteome</keyword>
<sequence>MADDLDAELLGLVGDDSADEGESDAQSEVQGVEPQEEETVQETIEVAKSTPKLTRGIAQKVKGRAKRGKAKPSIEAELLDLDNGSASPSGSAEPLSERDMSATSPSPDMDEPLYPLEGKYRDAADRKAILGLSEVEREEILAERAQRELKKKQDMQLRRVLAAKASAATSQKRKAADEDSARRTRPKTERGSTALDNYIRVREQKSERKFEKPVQTTRPTPLSSPDRVSEPRSDYGDEPAADFDDFRRCVLPRQSFNQNLFYPKFEETAIGCYVRMVMPPAKDGTAHYRIARIEGFVVDENNKYPFVNERGKRYTSDYHVVVSRGDWKRPWKMSGFSNSRITEKELDSYREEMRKARMRLPSKAFLGEKLQAIHDMRNMPNTNENINYKLRRQEAFERKHDAVYHASVKCKELEERRELAAEDEDWDLYNQLNEELKELQPKAQIATKKSAAMSHQDKMALLNARIRAENAEKVRNALLAEKQKQREARKKAAAAHAAKQKAEAEEAARKANGGVPGDEENKPKAPEAPKTTAKKKKMTEEEFFATYDFGIED</sequence>
<dbReference type="AlphaFoldDB" id="A0A6A7BVB3"/>
<dbReference type="GO" id="GO:0016593">
    <property type="term" value="C:Cdc73/Paf1 complex"/>
    <property type="evidence" value="ECO:0007669"/>
    <property type="project" value="TreeGrafter"/>
</dbReference>
<gene>
    <name evidence="7" type="ORF">K470DRAFT_295835</name>
</gene>
<accession>A0A6A7BVB3</accession>
<dbReference type="InterPro" id="IPR036128">
    <property type="entry name" value="Plus3-like_sf"/>
</dbReference>
<evidence type="ECO:0000256" key="1">
    <source>
        <dbReference type="ARBA" id="ARBA00004123"/>
    </source>
</evidence>
<evidence type="ECO:0000256" key="2">
    <source>
        <dbReference type="ARBA" id="ARBA00023015"/>
    </source>
</evidence>
<feature type="compositionally biased region" description="Acidic residues" evidence="5">
    <location>
        <begin position="16"/>
        <end position="25"/>
    </location>
</feature>
<dbReference type="EMBL" id="MU005996">
    <property type="protein sequence ID" value="KAF2859181.1"/>
    <property type="molecule type" value="Genomic_DNA"/>
</dbReference>
<proteinExistence type="predicted"/>
<evidence type="ECO:0000256" key="4">
    <source>
        <dbReference type="ARBA" id="ARBA00023242"/>
    </source>
</evidence>